<evidence type="ECO:0000256" key="4">
    <source>
        <dbReference type="ARBA" id="ARBA00022679"/>
    </source>
</evidence>
<dbReference type="InterPro" id="IPR018063">
    <property type="entry name" value="SAM_MeTrfase_RsmI_CS"/>
</dbReference>
<feature type="domain" description="Tetrapyrrole methylase" evidence="6">
    <location>
        <begin position="11"/>
        <end position="207"/>
    </location>
</feature>
<evidence type="ECO:0000313" key="7">
    <source>
        <dbReference type="EMBL" id="OGD09339.1"/>
    </source>
</evidence>
<evidence type="ECO:0000256" key="1">
    <source>
        <dbReference type="ARBA" id="ARBA00022490"/>
    </source>
</evidence>
<comment type="caution">
    <text evidence="7">The sequence shown here is derived from an EMBL/GenBank/DDBJ whole genome shotgun (WGS) entry which is preliminary data.</text>
</comment>
<reference evidence="7 8" key="1">
    <citation type="journal article" date="2016" name="Nat. Commun.">
        <title>Thousands of microbial genomes shed light on interconnected biogeochemical processes in an aquifer system.</title>
        <authorList>
            <person name="Anantharaman K."/>
            <person name="Brown C.T."/>
            <person name="Hug L.A."/>
            <person name="Sharon I."/>
            <person name="Castelle C.J."/>
            <person name="Probst A.J."/>
            <person name="Thomas B.C."/>
            <person name="Singh A."/>
            <person name="Wilkins M.J."/>
            <person name="Karaoz U."/>
            <person name="Brodie E.L."/>
            <person name="Williams K.H."/>
            <person name="Hubbard S.S."/>
            <person name="Banfield J.F."/>
        </authorList>
    </citation>
    <scope>NUCLEOTIDE SEQUENCE [LARGE SCALE GENOMIC DNA]</scope>
</reference>
<dbReference type="InterPro" id="IPR008189">
    <property type="entry name" value="rRNA_ssu_MeTfrase_I"/>
</dbReference>
<dbReference type="PROSITE" id="PS01296">
    <property type="entry name" value="RSMI"/>
    <property type="match status" value="1"/>
</dbReference>
<protein>
    <submittedName>
        <fullName evidence="7">16S rRNA (Cytidine(1402)-2'-O)-methyltransferase</fullName>
    </submittedName>
</protein>
<dbReference type="AlphaFoldDB" id="A0A1F4ZSD1"/>
<dbReference type="GO" id="GO:0006364">
    <property type="term" value="P:rRNA processing"/>
    <property type="evidence" value="ECO:0007669"/>
    <property type="project" value="UniProtKB-KW"/>
</dbReference>
<accession>A0A1F4ZSD1</accession>
<dbReference type="PANTHER" id="PTHR46111:SF1">
    <property type="entry name" value="RIBOSOMAL RNA SMALL SUBUNIT METHYLTRANSFERASE I"/>
    <property type="match status" value="1"/>
</dbReference>
<dbReference type="Gene3D" id="3.30.950.10">
    <property type="entry name" value="Methyltransferase, Cobalt-precorrin-4 Transmethylase, Domain 2"/>
    <property type="match status" value="1"/>
</dbReference>
<gene>
    <name evidence="7" type="ORF">A2395_01205</name>
</gene>
<proteinExistence type="predicted"/>
<dbReference type="Gene3D" id="3.40.1010.10">
    <property type="entry name" value="Cobalt-precorrin-4 Transmethylase, Domain 1"/>
    <property type="match status" value="1"/>
</dbReference>
<dbReference type="GO" id="GO:0032259">
    <property type="term" value="P:methylation"/>
    <property type="evidence" value="ECO:0007669"/>
    <property type="project" value="UniProtKB-KW"/>
</dbReference>
<keyword evidence="1" id="KW-0963">Cytoplasm</keyword>
<keyword evidence="4 7" id="KW-0808">Transferase</keyword>
<dbReference type="Proteomes" id="UP000178188">
    <property type="component" value="Unassembled WGS sequence"/>
</dbReference>
<evidence type="ECO:0000256" key="5">
    <source>
        <dbReference type="ARBA" id="ARBA00022691"/>
    </source>
</evidence>
<keyword evidence="5" id="KW-0949">S-adenosyl-L-methionine</keyword>
<evidence type="ECO:0000259" key="6">
    <source>
        <dbReference type="Pfam" id="PF00590"/>
    </source>
</evidence>
<dbReference type="InterPro" id="IPR035996">
    <property type="entry name" value="4pyrrol_Methylase_sf"/>
</dbReference>
<dbReference type="CDD" id="cd11648">
    <property type="entry name" value="RsmI"/>
    <property type="match status" value="1"/>
</dbReference>
<dbReference type="GO" id="GO:0008168">
    <property type="term" value="F:methyltransferase activity"/>
    <property type="evidence" value="ECO:0007669"/>
    <property type="project" value="UniProtKB-KW"/>
</dbReference>
<name>A0A1F4ZSD1_9BACT</name>
<dbReference type="Pfam" id="PF00590">
    <property type="entry name" value="TP_methylase"/>
    <property type="match status" value="1"/>
</dbReference>
<evidence type="ECO:0000313" key="8">
    <source>
        <dbReference type="Proteomes" id="UP000178188"/>
    </source>
</evidence>
<keyword evidence="2" id="KW-0698">rRNA processing</keyword>
<dbReference type="SUPFAM" id="SSF53790">
    <property type="entry name" value="Tetrapyrrole methylase"/>
    <property type="match status" value="1"/>
</dbReference>
<sequence length="233" mass="25845">MITVQISNMNTLYVVATPIGNLEDISLRAIKTLFSIPVIICEDTRRTGLLLKLLEDRYAGFFNLKFEILKPKKFMSVRDFNEKEMVPKVLEVLGTSDVALVSDAGTPLLSDPGYKVVRAAREAGFTVSPVPGPFAGAAALSAAGLPTNKFMFWGFLPKKWELLPGMTHVIYESPVRAGKTLSEINKRYPNAEIVLAKELTKIHEEIVNVQDSMFNEIRSSKLKGEVTILVYVP</sequence>
<dbReference type="InterPro" id="IPR000878">
    <property type="entry name" value="4pyrrol_Mease"/>
</dbReference>
<dbReference type="PANTHER" id="PTHR46111">
    <property type="entry name" value="RIBOSOMAL RNA SMALL SUBUNIT METHYLTRANSFERASE I"/>
    <property type="match status" value="1"/>
</dbReference>
<dbReference type="InterPro" id="IPR014776">
    <property type="entry name" value="4pyrrole_Mease_sub2"/>
</dbReference>
<dbReference type="EMBL" id="MEXU01000054">
    <property type="protein sequence ID" value="OGD09339.1"/>
    <property type="molecule type" value="Genomic_DNA"/>
</dbReference>
<dbReference type="PIRSF" id="PIRSF005917">
    <property type="entry name" value="MTase_YraL"/>
    <property type="match status" value="1"/>
</dbReference>
<dbReference type="NCBIfam" id="TIGR00096">
    <property type="entry name" value="16S rRNA (cytidine(1402)-2'-O)-methyltransferase"/>
    <property type="match status" value="1"/>
</dbReference>
<evidence type="ECO:0000256" key="3">
    <source>
        <dbReference type="ARBA" id="ARBA00022603"/>
    </source>
</evidence>
<organism evidence="7 8">
    <name type="scientific">Candidatus Amesbacteria bacterium RIFOXYB1_FULL_47_9</name>
    <dbReference type="NCBI Taxonomy" id="1797266"/>
    <lineage>
        <taxon>Bacteria</taxon>
        <taxon>Candidatus Amesiibacteriota</taxon>
    </lineage>
</organism>
<evidence type="ECO:0000256" key="2">
    <source>
        <dbReference type="ARBA" id="ARBA00022552"/>
    </source>
</evidence>
<dbReference type="InterPro" id="IPR014777">
    <property type="entry name" value="4pyrrole_Mease_sub1"/>
</dbReference>
<keyword evidence="3 7" id="KW-0489">Methyltransferase</keyword>